<dbReference type="EMBL" id="HACM01006173">
    <property type="protein sequence ID" value="CRZ06615.1"/>
    <property type="molecule type" value="Transcribed_RNA"/>
</dbReference>
<evidence type="ECO:0000313" key="1">
    <source>
        <dbReference type="EMBL" id="CRZ06615.1"/>
    </source>
</evidence>
<name>A0A0H5QXE5_9EUKA</name>
<organism evidence="1">
    <name type="scientific">Spongospora subterranea</name>
    <dbReference type="NCBI Taxonomy" id="70186"/>
    <lineage>
        <taxon>Eukaryota</taxon>
        <taxon>Sar</taxon>
        <taxon>Rhizaria</taxon>
        <taxon>Endomyxa</taxon>
        <taxon>Phytomyxea</taxon>
        <taxon>Plasmodiophorida</taxon>
        <taxon>Plasmodiophoridae</taxon>
        <taxon>Spongospora</taxon>
    </lineage>
</organism>
<dbReference type="AlphaFoldDB" id="A0A0H5QXE5"/>
<proteinExistence type="predicted"/>
<sequence>MSKRSQEEVLISTKAALWNLGFEKNNVDATLASRTENIPRALKLVTDYLEIWPACAIMQDWQSIFLSYVQPRKCKAIPLSTQSPFPIVAAFARSQSSKIISDDDVVIIHNPAKIAKAARRIAGEHFTGADSGCAGVIANDDQDRLNLEPNSQRKRKLQQVVTKQARAQVTRWMVEDQQVNGQKGLYARTVRFFPSEFRGSVNANSMKASRWWASKEEILTLEKENVTMSQQQCGIRRVVRLKTKEGRGRKTAAWVSWLHDELCSEFDRLRKAGVKFSPHILKNLALDVLQQSDHPEFSSRYKWKDVLIMDKITPRWIQTFMDKKNIVGRAQTGKLMISPEFQAHLEKEIAYHLGVVGCEFHAGAIDEEMVENWDETHFVINMDNGKTLGFKGNKRRQICRHGIRRNWNDHGGEIDRWAICRNLHAIDDFSKSKLQLSCSRSAR</sequence>
<protein>
    <submittedName>
        <fullName evidence="1">Uncharacterized protein</fullName>
    </submittedName>
</protein>
<reference evidence="1" key="1">
    <citation type="submission" date="2015-04" db="EMBL/GenBank/DDBJ databases">
        <title>The genome sequence of the plant pathogenic Rhizarian Plasmodiophora brassicae reveals insights in its biotrophic life cycle and the origin of chitin synthesis.</title>
        <authorList>
            <person name="Schwelm A."/>
            <person name="Fogelqvist J."/>
            <person name="Knaust A."/>
            <person name="Julke S."/>
            <person name="Lilja T."/>
            <person name="Dhandapani V."/>
            <person name="Bonilla-Rosso G."/>
            <person name="Karlsson M."/>
            <person name="Shevchenko A."/>
            <person name="Choi S.R."/>
            <person name="Kim H.G."/>
            <person name="Park J.Y."/>
            <person name="Lim Y.P."/>
            <person name="Ludwig-Muller J."/>
            <person name="Dixelius C."/>
        </authorList>
    </citation>
    <scope>NUCLEOTIDE SEQUENCE</scope>
    <source>
        <tissue evidence="1">Potato root galls</tissue>
    </source>
</reference>
<accession>A0A0H5QXE5</accession>